<accession>A0A8H7RJT8</accession>
<keyword evidence="4" id="KW-1185">Reference proteome</keyword>
<dbReference type="Proteomes" id="UP000603453">
    <property type="component" value="Unassembled WGS sequence"/>
</dbReference>
<feature type="region of interest" description="Disordered" evidence="1">
    <location>
        <begin position="384"/>
        <end position="412"/>
    </location>
</feature>
<feature type="transmembrane region" description="Helical" evidence="2">
    <location>
        <begin position="213"/>
        <end position="236"/>
    </location>
</feature>
<dbReference type="OrthoDB" id="2267477at2759"/>
<keyword evidence="2" id="KW-0472">Membrane</keyword>
<evidence type="ECO:0000313" key="3">
    <source>
        <dbReference type="EMBL" id="KAG2210946.1"/>
    </source>
</evidence>
<keyword evidence="2" id="KW-0812">Transmembrane</keyword>
<protein>
    <submittedName>
        <fullName evidence="3">Uncharacterized protein</fullName>
    </submittedName>
</protein>
<gene>
    <name evidence="3" type="ORF">INT47_000103</name>
</gene>
<keyword evidence="2" id="KW-1133">Transmembrane helix</keyword>
<organism evidence="3 4">
    <name type="scientific">Mucor saturninus</name>
    <dbReference type="NCBI Taxonomy" id="64648"/>
    <lineage>
        <taxon>Eukaryota</taxon>
        <taxon>Fungi</taxon>
        <taxon>Fungi incertae sedis</taxon>
        <taxon>Mucoromycota</taxon>
        <taxon>Mucoromycotina</taxon>
        <taxon>Mucoromycetes</taxon>
        <taxon>Mucorales</taxon>
        <taxon>Mucorineae</taxon>
        <taxon>Mucoraceae</taxon>
        <taxon>Mucor</taxon>
    </lineage>
</organism>
<evidence type="ECO:0000256" key="2">
    <source>
        <dbReference type="SAM" id="Phobius"/>
    </source>
</evidence>
<comment type="caution">
    <text evidence="3">The sequence shown here is derived from an EMBL/GenBank/DDBJ whole genome shotgun (WGS) entry which is preliminary data.</text>
</comment>
<evidence type="ECO:0000256" key="1">
    <source>
        <dbReference type="SAM" id="MobiDB-lite"/>
    </source>
</evidence>
<evidence type="ECO:0000313" key="4">
    <source>
        <dbReference type="Proteomes" id="UP000603453"/>
    </source>
</evidence>
<feature type="region of interest" description="Disordered" evidence="1">
    <location>
        <begin position="301"/>
        <end position="324"/>
    </location>
</feature>
<name>A0A8H7RJT8_9FUNG</name>
<proteinExistence type="predicted"/>
<reference evidence="3" key="1">
    <citation type="submission" date="2020-12" db="EMBL/GenBank/DDBJ databases">
        <title>Metabolic potential, ecology and presence of endohyphal bacteria is reflected in genomic diversity of Mucoromycotina.</title>
        <authorList>
            <person name="Muszewska A."/>
            <person name="Okrasinska A."/>
            <person name="Steczkiewicz K."/>
            <person name="Drgas O."/>
            <person name="Orlowska M."/>
            <person name="Perlinska-Lenart U."/>
            <person name="Aleksandrzak-Piekarczyk T."/>
            <person name="Szatraj K."/>
            <person name="Zielenkiewicz U."/>
            <person name="Pilsyk S."/>
            <person name="Malc E."/>
            <person name="Mieczkowski P."/>
            <person name="Kruszewska J.S."/>
            <person name="Biernat P."/>
            <person name="Pawlowska J."/>
        </authorList>
    </citation>
    <scope>NUCLEOTIDE SEQUENCE</scope>
    <source>
        <strain evidence="3">WA0000017839</strain>
    </source>
</reference>
<dbReference type="AlphaFoldDB" id="A0A8H7RJT8"/>
<dbReference type="EMBL" id="JAEPRD010000010">
    <property type="protein sequence ID" value="KAG2210946.1"/>
    <property type="molecule type" value="Genomic_DNA"/>
</dbReference>
<sequence>MYNGYNDTNGKFPNLTCVYSDDVNYCDDVYVLPRSILSPRFHNAETICYMYSPPKDKLNYIHEGAYLHFGHSGYLTNFSEHTVHIQIYEPTKNPNRAVYDISPFPHQYSAEYLDNWIDTQLLNEFILGTESQMVTVNGLPGIGIHFKIIYTKKIDPDSLWNLVGVFPKYLMLSELSITNTEIFGSQRTTGSFKEIKIYPSDKKKTVITEKRDVTIISTLGIIGGMISMLMSVKVLLFGARPTEPWGVFQRLSLRSNREQSKSKNLKKYFLIPGVDNVPFVTPVHQRFSDIYAKNDDRNSTMIGNSSSVDTETDTLIDSGSGSMQIRRSDMTTDHQKEMTDLIYAYGHIQERLEQLEGRNQILELVLKACYIDDRIFREIHETAKTKQRRSSSDTETTTLAEKKLSIDGNEIN</sequence>